<name>A0AAV4SW85_CAEEX</name>
<reference evidence="1 2" key="1">
    <citation type="submission" date="2021-06" db="EMBL/GenBank/DDBJ databases">
        <title>Caerostris extrusa draft genome.</title>
        <authorList>
            <person name="Kono N."/>
            <person name="Arakawa K."/>
        </authorList>
    </citation>
    <scope>NUCLEOTIDE SEQUENCE [LARGE SCALE GENOMIC DNA]</scope>
</reference>
<protein>
    <submittedName>
        <fullName evidence="1">Uncharacterized protein</fullName>
    </submittedName>
</protein>
<feature type="non-terminal residue" evidence="1">
    <location>
        <position position="1"/>
    </location>
</feature>
<evidence type="ECO:0000313" key="1">
    <source>
        <dbReference type="EMBL" id="GIY38638.1"/>
    </source>
</evidence>
<evidence type="ECO:0000313" key="2">
    <source>
        <dbReference type="Proteomes" id="UP001054945"/>
    </source>
</evidence>
<proteinExistence type="predicted"/>
<comment type="caution">
    <text evidence="1">The sequence shown here is derived from an EMBL/GenBank/DDBJ whole genome shotgun (WGS) entry which is preliminary data.</text>
</comment>
<gene>
    <name evidence="1" type="ORF">CEXT_173591</name>
</gene>
<dbReference type="Proteomes" id="UP001054945">
    <property type="component" value="Unassembled WGS sequence"/>
</dbReference>
<organism evidence="1 2">
    <name type="scientific">Caerostris extrusa</name>
    <name type="common">Bark spider</name>
    <name type="synonym">Caerostris bankana</name>
    <dbReference type="NCBI Taxonomy" id="172846"/>
    <lineage>
        <taxon>Eukaryota</taxon>
        <taxon>Metazoa</taxon>
        <taxon>Ecdysozoa</taxon>
        <taxon>Arthropoda</taxon>
        <taxon>Chelicerata</taxon>
        <taxon>Arachnida</taxon>
        <taxon>Araneae</taxon>
        <taxon>Araneomorphae</taxon>
        <taxon>Entelegynae</taxon>
        <taxon>Araneoidea</taxon>
        <taxon>Araneidae</taxon>
        <taxon>Caerostris</taxon>
    </lineage>
</organism>
<sequence length="55" mass="6303">GDEVFLVSVFSNHLHLNNAPRHTHSLTNSESACASLRYRISRKDMFLQDDRLISC</sequence>
<keyword evidence="2" id="KW-1185">Reference proteome</keyword>
<dbReference type="AlphaFoldDB" id="A0AAV4SW85"/>
<accession>A0AAV4SW85</accession>
<dbReference type="EMBL" id="BPLR01010337">
    <property type="protein sequence ID" value="GIY38638.1"/>
    <property type="molecule type" value="Genomic_DNA"/>
</dbReference>